<protein>
    <submittedName>
        <fullName evidence="1">Uncharacterized protein</fullName>
    </submittedName>
</protein>
<proteinExistence type="predicted"/>
<name>W5TC64_9NOCA</name>
<dbReference type="OrthoDB" id="4559988at2"/>
<dbReference type="STRING" id="1415166.NONO_c17630"/>
<dbReference type="AlphaFoldDB" id="W5TC64"/>
<dbReference type="Proteomes" id="UP000019150">
    <property type="component" value="Chromosome"/>
</dbReference>
<dbReference type="EMBL" id="CP006850">
    <property type="protein sequence ID" value="AHH16563.1"/>
    <property type="molecule type" value="Genomic_DNA"/>
</dbReference>
<evidence type="ECO:0000313" key="2">
    <source>
        <dbReference type="Proteomes" id="UP000019150"/>
    </source>
</evidence>
<reference evidence="1 2" key="1">
    <citation type="journal article" date="2014" name="Appl. Environ. Microbiol.">
        <title>Insights into the Microbial Degradation of Rubber and Gutta-Percha by Analysis of the Complete Genome of Nocardia nova SH22a.</title>
        <authorList>
            <person name="Luo Q."/>
            <person name="Hiessl S."/>
            <person name="Poehlein A."/>
            <person name="Daniel R."/>
            <person name="Steinbuchel A."/>
        </authorList>
    </citation>
    <scope>NUCLEOTIDE SEQUENCE [LARGE SCALE GENOMIC DNA]</scope>
    <source>
        <strain evidence="1">SH22a</strain>
    </source>
</reference>
<dbReference type="PATRIC" id="fig|1415166.3.peg.1785"/>
<dbReference type="KEGG" id="nno:NONO_c17630"/>
<organism evidence="1 2">
    <name type="scientific">Nocardia nova SH22a</name>
    <dbReference type="NCBI Taxonomy" id="1415166"/>
    <lineage>
        <taxon>Bacteria</taxon>
        <taxon>Bacillati</taxon>
        <taxon>Actinomycetota</taxon>
        <taxon>Actinomycetes</taxon>
        <taxon>Mycobacteriales</taxon>
        <taxon>Nocardiaceae</taxon>
        <taxon>Nocardia</taxon>
    </lineage>
</organism>
<dbReference type="RefSeq" id="WP_025348068.1">
    <property type="nucleotide sequence ID" value="NZ_CP006850.1"/>
</dbReference>
<dbReference type="HOGENOM" id="CLU_2465939_0_0_11"/>
<keyword evidence="2" id="KW-1185">Reference proteome</keyword>
<accession>W5TC64</accession>
<sequence length="88" mass="10009">MTRTWVSDTDRRWVMKCDQSGCATRSEEFPREPPLAEFQNRGWFIAKLWGDICPDCLARGVRPTAKVEPYRGITPAVMAALAAPRDRP</sequence>
<gene>
    <name evidence="1" type="ORF">NONO_c17630</name>
</gene>
<evidence type="ECO:0000313" key="1">
    <source>
        <dbReference type="EMBL" id="AHH16563.1"/>
    </source>
</evidence>